<comment type="caution">
    <text evidence="2">The sequence shown here is derived from an EMBL/GenBank/DDBJ whole genome shotgun (WGS) entry which is preliminary data.</text>
</comment>
<evidence type="ECO:0000256" key="1">
    <source>
        <dbReference type="SAM" id="MobiDB-lite"/>
    </source>
</evidence>
<name>A0AAD8ADZ9_DIPPU</name>
<accession>A0AAD8ADZ9</accession>
<dbReference type="Proteomes" id="UP001233999">
    <property type="component" value="Unassembled WGS sequence"/>
</dbReference>
<gene>
    <name evidence="2" type="ORF">L9F63_011782</name>
</gene>
<sequence length="51" mass="6127">MHHPIQMKPADSENRNELTLITDRYKGPSSDRVRRILEFCIKMRCKPLWQS</sequence>
<dbReference type="EMBL" id="JASPKZ010001615">
    <property type="protein sequence ID" value="KAJ9597393.1"/>
    <property type="molecule type" value="Genomic_DNA"/>
</dbReference>
<dbReference type="AlphaFoldDB" id="A0AAD8ADZ9"/>
<evidence type="ECO:0000313" key="3">
    <source>
        <dbReference type="Proteomes" id="UP001233999"/>
    </source>
</evidence>
<reference evidence="2" key="2">
    <citation type="submission" date="2023-05" db="EMBL/GenBank/DDBJ databases">
        <authorList>
            <person name="Fouks B."/>
        </authorList>
    </citation>
    <scope>NUCLEOTIDE SEQUENCE</scope>
    <source>
        <strain evidence="2">Stay&amp;Tobe</strain>
        <tissue evidence="2">Testes</tissue>
    </source>
</reference>
<evidence type="ECO:0000313" key="2">
    <source>
        <dbReference type="EMBL" id="KAJ9597393.1"/>
    </source>
</evidence>
<keyword evidence="3" id="KW-1185">Reference proteome</keyword>
<protein>
    <submittedName>
        <fullName evidence="2">Uncharacterized protein</fullName>
    </submittedName>
</protein>
<reference evidence="2" key="1">
    <citation type="journal article" date="2023" name="IScience">
        <title>Live-bearing cockroach genome reveals convergent evolutionary mechanisms linked to viviparity in insects and beyond.</title>
        <authorList>
            <person name="Fouks B."/>
            <person name="Harrison M.C."/>
            <person name="Mikhailova A.A."/>
            <person name="Marchal E."/>
            <person name="English S."/>
            <person name="Carruthers M."/>
            <person name="Jennings E.C."/>
            <person name="Chiamaka E.L."/>
            <person name="Frigard R.A."/>
            <person name="Pippel M."/>
            <person name="Attardo G.M."/>
            <person name="Benoit J.B."/>
            <person name="Bornberg-Bauer E."/>
            <person name="Tobe S.S."/>
        </authorList>
    </citation>
    <scope>NUCLEOTIDE SEQUENCE</scope>
    <source>
        <strain evidence="2">Stay&amp;Tobe</strain>
    </source>
</reference>
<organism evidence="2 3">
    <name type="scientific">Diploptera punctata</name>
    <name type="common">Pacific beetle cockroach</name>
    <dbReference type="NCBI Taxonomy" id="6984"/>
    <lineage>
        <taxon>Eukaryota</taxon>
        <taxon>Metazoa</taxon>
        <taxon>Ecdysozoa</taxon>
        <taxon>Arthropoda</taxon>
        <taxon>Hexapoda</taxon>
        <taxon>Insecta</taxon>
        <taxon>Pterygota</taxon>
        <taxon>Neoptera</taxon>
        <taxon>Polyneoptera</taxon>
        <taxon>Dictyoptera</taxon>
        <taxon>Blattodea</taxon>
        <taxon>Blaberoidea</taxon>
        <taxon>Blaberidae</taxon>
        <taxon>Diplopterinae</taxon>
        <taxon>Diploptera</taxon>
    </lineage>
</organism>
<feature type="non-terminal residue" evidence="2">
    <location>
        <position position="51"/>
    </location>
</feature>
<proteinExistence type="predicted"/>
<feature type="region of interest" description="Disordered" evidence="1">
    <location>
        <begin position="1"/>
        <end position="22"/>
    </location>
</feature>